<gene>
    <name evidence="7" type="primary">ybdG</name>
    <name evidence="7" type="ORF">CCAND93_680058</name>
</gene>
<dbReference type="SUPFAM" id="SSF50182">
    <property type="entry name" value="Sm-like ribonucleoproteins"/>
    <property type="match status" value="1"/>
</dbReference>
<evidence type="ECO:0000256" key="2">
    <source>
        <dbReference type="ARBA" id="ARBA00022692"/>
    </source>
</evidence>
<dbReference type="Proteomes" id="UP000038200">
    <property type="component" value="Unassembled WGS sequence"/>
</dbReference>
<feature type="transmembrane region" description="Helical" evidence="5">
    <location>
        <begin position="24"/>
        <end position="44"/>
    </location>
</feature>
<evidence type="ECO:0000256" key="5">
    <source>
        <dbReference type="SAM" id="Phobius"/>
    </source>
</evidence>
<feature type="transmembrane region" description="Helical" evidence="5">
    <location>
        <begin position="144"/>
        <end position="166"/>
    </location>
</feature>
<dbReference type="EMBL" id="CDOL01000259">
    <property type="protein sequence ID" value="CEN54037.1"/>
    <property type="molecule type" value="Genomic_DNA"/>
</dbReference>
<feature type="transmembrane region" description="Helical" evidence="5">
    <location>
        <begin position="103"/>
        <end position="124"/>
    </location>
</feature>
<evidence type="ECO:0000259" key="6">
    <source>
        <dbReference type="Pfam" id="PF00924"/>
    </source>
</evidence>
<dbReference type="STRING" id="1848903.CCAND38_420023"/>
<dbReference type="RefSeq" id="WP_042009369.1">
    <property type="nucleotide sequence ID" value="NZ_CDOH01000101.1"/>
</dbReference>
<dbReference type="PANTHER" id="PTHR30414">
    <property type="entry name" value="MINICONDUCTANCE MECHANOSENSITIVE CHANNEL YBDG"/>
    <property type="match status" value="1"/>
</dbReference>
<comment type="subcellular location">
    <subcellularLocation>
        <location evidence="1">Membrane</location>
    </subcellularLocation>
</comment>
<sequence length="420" mass="48554">MERLVFYRKESVAFFESYGLENHWAVFVQSIVILVLIFTLAYLVDRVLTFVMRRVIPKIVGYTANQWDDIFMENRVFSNFAHFFPGILMQNLQDLISSSSVRWFVSTFIGVYFIVVTVLFLNALLNAIQQLFIHLKGVSAIVKIYIQLGKVVLYSLAGVAIISIFANKNFMDILAGLGAMITILLIVYKDMIMGFVAGIQLSANKMVYVGDWVELPKDGADGIVIDIGLTTVKVQNWDRTITTIPTYKLTSESFTNWRGMQESDGRRIKRHVNIDMESIHFLSEEEINTFRKIRLISEYIEDKIKIINQVNANEPEQFNQRRLTNIGTFRKYVENYLRESGYVNLDMMFLVRQLQATEKGVPIEIYMFSKIKEFIIYEGIQSDIFDHIIAIVPTFNLRLFQEPTGHNFSAIREIKNQTAE</sequence>
<reference evidence="7 8" key="1">
    <citation type="submission" date="2015-01" db="EMBL/GenBank/DDBJ databases">
        <authorList>
            <person name="MANFREDI Pablo"/>
        </authorList>
    </citation>
    <scope>NUCLEOTIDE SEQUENCE [LARGE SCALE GENOMIC DNA]</scope>
    <source>
        <strain evidence="7 8">CcD93</strain>
    </source>
</reference>
<accession>A0A0B7HTB2</accession>
<protein>
    <submittedName>
        <fullName evidence="7">Miniconductance mechanosensitive channel YbdG</fullName>
    </submittedName>
</protein>
<proteinExistence type="predicted"/>
<name>A0A0B7HTB2_9FLAO</name>
<feature type="transmembrane region" description="Helical" evidence="5">
    <location>
        <begin position="173"/>
        <end position="197"/>
    </location>
</feature>
<keyword evidence="4 5" id="KW-0472">Membrane</keyword>
<dbReference type="InterPro" id="IPR006685">
    <property type="entry name" value="MscS_channel_2nd"/>
</dbReference>
<dbReference type="PANTHER" id="PTHR30414:SF0">
    <property type="entry name" value="MINICONDUCTANCE MECHANOSENSITIVE CHANNEL YBDG"/>
    <property type="match status" value="1"/>
</dbReference>
<dbReference type="GO" id="GO:0005886">
    <property type="term" value="C:plasma membrane"/>
    <property type="evidence" value="ECO:0007669"/>
    <property type="project" value="TreeGrafter"/>
</dbReference>
<dbReference type="Pfam" id="PF00924">
    <property type="entry name" value="MS_channel_2nd"/>
    <property type="match status" value="1"/>
</dbReference>
<organism evidence="7 8">
    <name type="scientific">Capnocytophaga canis</name>
    <dbReference type="NCBI Taxonomy" id="1848903"/>
    <lineage>
        <taxon>Bacteria</taxon>
        <taxon>Pseudomonadati</taxon>
        <taxon>Bacteroidota</taxon>
        <taxon>Flavobacteriia</taxon>
        <taxon>Flavobacteriales</taxon>
        <taxon>Flavobacteriaceae</taxon>
        <taxon>Capnocytophaga</taxon>
    </lineage>
</organism>
<keyword evidence="3 5" id="KW-1133">Transmembrane helix</keyword>
<keyword evidence="2 5" id="KW-0812">Transmembrane</keyword>
<dbReference type="InterPro" id="IPR023408">
    <property type="entry name" value="MscS_beta-dom_sf"/>
</dbReference>
<evidence type="ECO:0000256" key="1">
    <source>
        <dbReference type="ARBA" id="ARBA00004370"/>
    </source>
</evidence>
<evidence type="ECO:0000256" key="3">
    <source>
        <dbReference type="ARBA" id="ARBA00022989"/>
    </source>
</evidence>
<feature type="domain" description="Mechanosensitive ion channel MscS" evidence="6">
    <location>
        <begin position="190"/>
        <end position="258"/>
    </location>
</feature>
<dbReference type="GO" id="GO:0071470">
    <property type="term" value="P:cellular response to osmotic stress"/>
    <property type="evidence" value="ECO:0007669"/>
    <property type="project" value="InterPro"/>
</dbReference>
<dbReference type="InterPro" id="IPR010920">
    <property type="entry name" value="LSM_dom_sf"/>
</dbReference>
<dbReference type="OrthoDB" id="9775207at2"/>
<evidence type="ECO:0000313" key="8">
    <source>
        <dbReference type="Proteomes" id="UP000038200"/>
    </source>
</evidence>
<dbReference type="InterPro" id="IPR030192">
    <property type="entry name" value="YbdG"/>
</dbReference>
<dbReference type="AlphaFoldDB" id="A0A0B7HTB2"/>
<dbReference type="GO" id="GO:0008381">
    <property type="term" value="F:mechanosensitive monoatomic ion channel activity"/>
    <property type="evidence" value="ECO:0007669"/>
    <property type="project" value="InterPro"/>
</dbReference>
<evidence type="ECO:0000313" key="7">
    <source>
        <dbReference type="EMBL" id="CEN54037.1"/>
    </source>
</evidence>
<dbReference type="Gene3D" id="2.30.30.60">
    <property type="match status" value="1"/>
</dbReference>
<evidence type="ECO:0000256" key="4">
    <source>
        <dbReference type="ARBA" id="ARBA00023136"/>
    </source>
</evidence>